<dbReference type="EC" id="7.4.2.8" evidence="15"/>
<evidence type="ECO:0000256" key="16">
    <source>
        <dbReference type="RuleBase" id="RU003874"/>
    </source>
</evidence>
<gene>
    <name evidence="15" type="primary">secA</name>
    <name evidence="21" type="ORF">SAMN04488025_13725</name>
</gene>
<organism evidence="21 22">
    <name type="scientific">Planifilum fulgidum</name>
    <dbReference type="NCBI Taxonomy" id="201973"/>
    <lineage>
        <taxon>Bacteria</taxon>
        <taxon>Bacillati</taxon>
        <taxon>Bacillota</taxon>
        <taxon>Bacilli</taxon>
        <taxon>Bacillales</taxon>
        <taxon>Thermoactinomycetaceae</taxon>
        <taxon>Planifilum</taxon>
    </lineage>
</organism>
<feature type="domain" description="Helicase C-terminal" evidence="19">
    <location>
        <begin position="402"/>
        <end position="574"/>
    </location>
</feature>
<evidence type="ECO:0000256" key="10">
    <source>
        <dbReference type="ARBA" id="ARBA00022927"/>
    </source>
</evidence>
<evidence type="ECO:0000256" key="2">
    <source>
        <dbReference type="ARBA" id="ARBA00007650"/>
    </source>
</evidence>
<keyword evidence="12 15" id="KW-0811">Translocation</keyword>
<dbReference type="SUPFAM" id="SSF81886">
    <property type="entry name" value="Helical scaffold and wing domains of SecA"/>
    <property type="match status" value="1"/>
</dbReference>
<evidence type="ECO:0000259" key="19">
    <source>
        <dbReference type="PROSITE" id="PS51194"/>
    </source>
</evidence>
<feature type="region of interest" description="Disordered" evidence="17">
    <location>
        <begin position="792"/>
        <end position="832"/>
    </location>
</feature>
<dbReference type="GO" id="GO:0031522">
    <property type="term" value="C:cell envelope Sec protein transport complex"/>
    <property type="evidence" value="ECO:0007669"/>
    <property type="project" value="TreeGrafter"/>
</dbReference>
<keyword evidence="11 15" id="KW-1278">Translocase</keyword>
<keyword evidence="7 15" id="KW-0547">Nucleotide-binding</keyword>
<feature type="binding site" evidence="15">
    <location>
        <position position="85"/>
    </location>
    <ligand>
        <name>ATP</name>
        <dbReference type="ChEBI" id="CHEBI:30616"/>
    </ligand>
</feature>
<dbReference type="InterPro" id="IPR011130">
    <property type="entry name" value="SecA_preprotein_X-link_dom"/>
</dbReference>
<evidence type="ECO:0000256" key="15">
    <source>
        <dbReference type="HAMAP-Rule" id="MF_01382"/>
    </source>
</evidence>
<dbReference type="CDD" id="cd18803">
    <property type="entry name" value="SF2_C_secA"/>
    <property type="match status" value="1"/>
</dbReference>
<dbReference type="Pfam" id="PF07517">
    <property type="entry name" value="SecA_DEAD"/>
    <property type="match status" value="1"/>
</dbReference>
<evidence type="ECO:0000256" key="6">
    <source>
        <dbReference type="ARBA" id="ARBA00022723"/>
    </source>
</evidence>
<keyword evidence="5 15" id="KW-0963">Cytoplasm</keyword>
<dbReference type="PROSITE" id="PS51192">
    <property type="entry name" value="HELICASE_ATP_BIND_1"/>
    <property type="match status" value="1"/>
</dbReference>
<feature type="binding site" evidence="15">
    <location>
        <begin position="103"/>
        <end position="107"/>
    </location>
    <ligand>
        <name>ATP</name>
        <dbReference type="ChEBI" id="CHEBI:30616"/>
    </ligand>
</feature>
<dbReference type="InterPro" id="IPR036266">
    <property type="entry name" value="SecA_Wing/Scaffold_sf"/>
</dbReference>
<dbReference type="GO" id="GO:0017038">
    <property type="term" value="P:protein import"/>
    <property type="evidence" value="ECO:0007669"/>
    <property type="project" value="InterPro"/>
</dbReference>
<dbReference type="FunFam" id="3.90.1440.10:FF:000001">
    <property type="entry name" value="Preprotein translocase subunit SecA"/>
    <property type="match status" value="1"/>
</dbReference>
<dbReference type="FunFam" id="3.40.50.300:FF:000429">
    <property type="entry name" value="Preprotein translocase subunit SecA"/>
    <property type="match status" value="1"/>
</dbReference>
<keyword evidence="9 15" id="KW-0067">ATP-binding</keyword>
<evidence type="ECO:0000259" key="18">
    <source>
        <dbReference type="PROSITE" id="PS51192"/>
    </source>
</evidence>
<dbReference type="Pfam" id="PF02810">
    <property type="entry name" value="SEC-C"/>
    <property type="match status" value="1"/>
</dbReference>
<dbReference type="GO" id="GO:0008564">
    <property type="term" value="F:protein-exporting ATPase activity"/>
    <property type="evidence" value="ECO:0007669"/>
    <property type="project" value="UniProtKB-EC"/>
</dbReference>
<keyword evidence="10 15" id="KW-0653">Protein transport</keyword>
<evidence type="ECO:0000256" key="3">
    <source>
        <dbReference type="ARBA" id="ARBA00022448"/>
    </source>
</evidence>
<keyword evidence="3 15" id="KW-0813">Transport</keyword>
<dbReference type="HAMAP" id="MF_01382">
    <property type="entry name" value="SecA"/>
    <property type="match status" value="1"/>
</dbReference>
<dbReference type="GO" id="GO:0005829">
    <property type="term" value="C:cytosol"/>
    <property type="evidence" value="ECO:0007669"/>
    <property type="project" value="TreeGrafter"/>
</dbReference>
<protein>
    <recommendedName>
        <fullName evidence="15 16">Protein translocase subunit SecA</fullName>
        <ecNumber evidence="15">7.4.2.8</ecNumber>
    </recommendedName>
</protein>
<comment type="subcellular location">
    <subcellularLocation>
        <location evidence="15">Cell membrane</location>
        <topology evidence="15">Peripheral membrane protein</topology>
        <orientation evidence="15">Cytoplasmic side</orientation>
    </subcellularLocation>
    <subcellularLocation>
        <location evidence="15">Cytoplasm</location>
    </subcellularLocation>
    <text evidence="15">Distribution is 50-50.</text>
</comment>
<accession>A0A1I2S347</accession>
<dbReference type="InterPro" id="IPR011116">
    <property type="entry name" value="SecA_Wing/Scaffold"/>
</dbReference>
<evidence type="ECO:0000256" key="5">
    <source>
        <dbReference type="ARBA" id="ARBA00022490"/>
    </source>
</evidence>
<keyword evidence="4 15" id="KW-1003">Cell membrane</keyword>
<feature type="binding site" evidence="15">
    <location>
        <position position="492"/>
    </location>
    <ligand>
        <name>ATP</name>
        <dbReference type="ChEBI" id="CHEBI:30616"/>
    </ligand>
</feature>
<evidence type="ECO:0000256" key="9">
    <source>
        <dbReference type="ARBA" id="ARBA00022840"/>
    </source>
</evidence>
<dbReference type="GO" id="GO:0005524">
    <property type="term" value="F:ATP binding"/>
    <property type="evidence" value="ECO:0007669"/>
    <property type="project" value="UniProtKB-UniRule"/>
</dbReference>
<dbReference type="RefSeq" id="WP_092041031.1">
    <property type="nucleotide sequence ID" value="NZ_FOOK01000037.1"/>
</dbReference>
<dbReference type="InterPro" id="IPR014001">
    <property type="entry name" value="Helicase_ATP-bd"/>
</dbReference>
<dbReference type="GO" id="GO:0065002">
    <property type="term" value="P:intracellular protein transmembrane transport"/>
    <property type="evidence" value="ECO:0007669"/>
    <property type="project" value="UniProtKB-UniRule"/>
</dbReference>
<feature type="domain" description="Helicase ATP-binding" evidence="18">
    <location>
        <begin position="87"/>
        <end position="245"/>
    </location>
</feature>
<name>A0A1I2S347_9BACL</name>
<dbReference type="InterPro" id="IPR036670">
    <property type="entry name" value="SecA_X-link_sf"/>
</dbReference>
<comment type="subunit">
    <text evidence="15">Monomer and homodimer. Part of the essential Sec protein translocation apparatus which comprises SecA, SecYEG and auxiliary proteins SecDF. Other proteins may also be involved.</text>
</comment>
<sequence>MFRAIRQLLDSNERQLKKCYKIADQIEALEPSVAALSDAELRGKTEEFKHRLEKGETLDDLLPEAYAVVREAAKRVLGMRHFYVQLVGGIVLHNGDIAEMKTGEGKTLVATLPAYLNALTGKGVHVVTVNDYLARRDREWMGQVFEFLGMTVGLNESGMTPEEKRAAYRADITFGTNNEFGFDYLRDNMVLYPEQIVQRELHFAIVDEVDSILIDEARTPLIISGQANKATDLYYKADQLVRRLKPGDDYTIDEKTRTVTLTESGVDKAESFLGVDNLYDVRNITVNHHVQQALKAHVLMKRDRDYVVNEDGVVIVDEFTGRLMHGRRYSDGLHQAIEAKEGLQVQRESMTLATITLQNYFRLYKKLAGMTGTAKTEEEEFRKIYGMNVVQIPTHKPMIRKDLPDVLFRTEEAKFRAVVEEVIRRHAKGQPVLVGTVSIEKSEKLSRMLKKRGIPHQVLNAKNHAKEAEIIAQAGQRGAVTIATNMAGRGTDIVLGEGVAELGGLHVIGTERHESRRIDNQLRGRSGRQGDPGSSQFFLSLEDDLMRRFAPDRFREWMNEKMEDDMPIESTVFSRAVESAQKKVEGINFDARRWVLQYDDVLNQQREIIYKQRRQVLFSDNLKYIVLDMAKELIRRVVEVHAPEKDLPEEWNLEPILDFAEATLFPEGTVTIEDLEECEEPKEIVDKLFKATLHHYEMREKEIGFDRMQEFSKVVILRTVDRKWMDHIDAMDQLRQGIHLRAYGQTNPLREYQFEGFEMFEQMVHEIQEEVVKYVMKASVGENLEREEVAVNKRASAGGSPHSREEAPKRQPVRREKVGRNQPCPCGSGKKYKHCCARTVRTG</sequence>
<dbReference type="Pfam" id="PF01043">
    <property type="entry name" value="SecA_PP_bind"/>
    <property type="match status" value="1"/>
</dbReference>
<comment type="similarity">
    <text evidence="2 15 16">Belongs to the SecA family.</text>
</comment>
<dbReference type="InterPro" id="IPR020937">
    <property type="entry name" value="SecA_CS"/>
</dbReference>
<dbReference type="FunFam" id="3.40.50.300:FF:000081">
    <property type="entry name" value="Preprotein translocase subunit SecA"/>
    <property type="match status" value="1"/>
</dbReference>
<dbReference type="InterPro" id="IPR004027">
    <property type="entry name" value="SEC_C_motif"/>
</dbReference>
<evidence type="ECO:0000313" key="22">
    <source>
        <dbReference type="Proteomes" id="UP000198661"/>
    </source>
</evidence>
<dbReference type="STRING" id="201973.SAMN04488025_13725"/>
<dbReference type="PROSITE" id="PS51196">
    <property type="entry name" value="SECA_MOTOR_DEAD"/>
    <property type="match status" value="1"/>
</dbReference>
<dbReference type="InterPro" id="IPR011115">
    <property type="entry name" value="SecA_DEAD"/>
</dbReference>
<feature type="compositionally biased region" description="Basic and acidic residues" evidence="17">
    <location>
        <begin position="802"/>
        <end position="819"/>
    </location>
</feature>
<dbReference type="PRINTS" id="PR00906">
    <property type="entry name" value="SECA"/>
</dbReference>
<dbReference type="Gene3D" id="3.90.1440.10">
    <property type="entry name" value="SecA, preprotein cross-linking domain"/>
    <property type="match status" value="1"/>
</dbReference>
<dbReference type="NCBIfam" id="TIGR00963">
    <property type="entry name" value="secA"/>
    <property type="match status" value="1"/>
</dbReference>
<comment type="catalytic activity">
    <reaction evidence="14 15">
        <text>ATP + H2O + cellular proteinSide 1 = ADP + phosphate + cellular proteinSide 2.</text>
        <dbReference type="EC" id="7.4.2.8"/>
    </reaction>
</comment>
<evidence type="ECO:0000256" key="13">
    <source>
        <dbReference type="ARBA" id="ARBA00023136"/>
    </source>
</evidence>
<evidence type="ECO:0000256" key="1">
    <source>
        <dbReference type="ARBA" id="ARBA00001947"/>
    </source>
</evidence>
<feature type="domain" description="SecA family profile" evidence="20">
    <location>
        <begin position="1"/>
        <end position="570"/>
    </location>
</feature>
<evidence type="ECO:0000259" key="20">
    <source>
        <dbReference type="PROSITE" id="PS51196"/>
    </source>
</evidence>
<evidence type="ECO:0000256" key="7">
    <source>
        <dbReference type="ARBA" id="ARBA00022741"/>
    </source>
</evidence>
<keyword evidence="6" id="KW-0479">Metal-binding</keyword>
<dbReference type="OrthoDB" id="9805579at2"/>
<keyword evidence="8" id="KW-0862">Zinc</keyword>
<evidence type="ECO:0000256" key="11">
    <source>
        <dbReference type="ARBA" id="ARBA00022967"/>
    </source>
</evidence>
<dbReference type="PROSITE" id="PS01312">
    <property type="entry name" value="SECA"/>
    <property type="match status" value="1"/>
</dbReference>
<dbReference type="SMART" id="SM00958">
    <property type="entry name" value="SecA_PP_bind"/>
    <property type="match status" value="1"/>
</dbReference>
<dbReference type="GO" id="GO:0006605">
    <property type="term" value="P:protein targeting"/>
    <property type="evidence" value="ECO:0007669"/>
    <property type="project" value="UniProtKB-UniRule"/>
</dbReference>
<keyword evidence="22" id="KW-1185">Reference proteome</keyword>
<dbReference type="AlphaFoldDB" id="A0A1I2S347"/>
<evidence type="ECO:0000256" key="17">
    <source>
        <dbReference type="SAM" id="MobiDB-lite"/>
    </source>
</evidence>
<dbReference type="InterPro" id="IPR027417">
    <property type="entry name" value="P-loop_NTPase"/>
</dbReference>
<evidence type="ECO:0000256" key="8">
    <source>
        <dbReference type="ARBA" id="ARBA00022833"/>
    </source>
</evidence>
<dbReference type="Proteomes" id="UP000198661">
    <property type="component" value="Unassembled WGS sequence"/>
</dbReference>
<dbReference type="GO" id="GO:0046872">
    <property type="term" value="F:metal ion binding"/>
    <property type="evidence" value="ECO:0007669"/>
    <property type="project" value="UniProtKB-KW"/>
</dbReference>
<dbReference type="InterPro" id="IPR000185">
    <property type="entry name" value="SecA"/>
</dbReference>
<dbReference type="SUPFAM" id="SSF81767">
    <property type="entry name" value="Pre-protein crosslinking domain of SecA"/>
    <property type="match status" value="1"/>
</dbReference>
<dbReference type="EMBL" id="FOOK01000037">
    <property type="protein sequence ID" value="SFG47355.1"/>
    <property type="molecule type" value="Genomic_DNA"/>
</dbReference>
<dbReference type="Pfam" id="PF07516">
    <property type="entry name" value="SecA_SW"/>
    <property type="match status" value="1"/>
</dbReference>
<dbReference type="NCBIfam" id="NF009538">
    <property type="entry name" value="PRK12904.1"/>
    <property type="match status" value="1"/>
</dbReference>
<dbReference type="Gene3D" id="1.10.3060.10">
    <property type="entry name" value="Helical scaffold and wing domains of SecA"/>
    <property type="match status" value="1"/>
</dbReference>
<dbReference type="GO" id="GO:0005886">
    <property type="term" value="C:plasma membrane"/>
    <property type="evidence" value="ECO:0007669"/>
    <property type="project" value="UniProtKB-SubCell"/>
</dbReference>
<dbReference type="PANTHER" id="PTHR30612:SF0">
    <property type="entry name" value="CHLOROPLAST PROTEIN-TRANSPORTING ATPASE"/>
    <property type="match status" value="1"/>
</dbReference>
<evidence type="ECO:0000313" key="21">
    <source>
        <dbReference type="EMBL" id="SFG47355.1"/>
    </source>
</evidence>
<dbReference type="FunFam" id="1.10.3060.10:FF:000002">
    <property type="entry name" value="Preprotein translocase subunit SecA"/>
    <property type="match status" value="1"/>
</dbReference>
<dbReference type="InterPro" id="IPR014018">
    <property type="entry name" value="SecA_motor_DEAD"/>
</dbReference>
<dbReference type="PROSITE" id="PS51194">
    <property type="entry name" value="HELICASE_CTER"/>
    <property type="match status" value="1"/>
</dbReference>
<evidence type="ECO:0000256" key="12">
    <source>
        <dbReference type="ARBA" id="ARBA00023010"/>
    </source>
</evidence>
<dbReference type="SMART" id="SM00957">
    <property type="entry name" value="SecA_DEAD"/>
    <property type="match status" value="1"/>
</dbReference>
<keyword evidence="13 15" id="KW-0472">Membrane</keyword>
<reference evidence="21 22" key="1">
    <citation type="submission" date="2016-10" db="EMBL/GenBank/DDBJ databases">
        <authorList>
            <person name="de Groot N.N."/>
        </authorList>
    </citation>
    <scope>NUCLEOTIDE SEQUENCE [LARGE SCALE GENOMIC DNA]</scope>
    <source>
        <strain evidence="21 22">DSM 44945</strain>
    </source>
</reference>
<evidence type="ECO:0000256" key="4">
    <source>
        <dbReference type="ARBA" id="ARBA00022475"/>
    </source>
</evidence>
<comment type="function">
    <text evidence="15">Part of the Sec protein translocase complex. Interacts with the SecYEG preprotein conducting channel. Has a central role in coupling the hydrolysis of ATP to the transfer of proteins into and across the cell membrane, serving as an ATP-driven molecular motor driving the stepwise translocation of polypeptide chains across the membrane.</text>
</comment>
<dbReference type="Pfam" id="PF21090">
    <property type="entry name" value="P-loop_SecA"/>
    <property type="match status" value="1"/>
</dbReference>
<comment type="cofactor">
    <cofactor evidence="1">
        <name>Zn(2+)</name>
        <dbReference type="ChEBI" id="CHEBI:29105"/>
    </cofactor>
</comment>
<proteinExistence type="inferred from homology"/>
<dbReference type="Gene3D" id="3.40.50.300">
    <property type="entry name" value="P-loop containing nucleotide triphosphate hydrolases"/>
    <property type="match status" value="3"/>
</dbReference>
<dbReference type="NCBIfam" id="NF006630">
    <property type="entry name" value="PRK09200.1"/>
    <property type="match status" value="1"/>
</dbReference>
<dbReference type="InterPro" id="IPR044722">
    <property type="entry name" value="SecA_SF2_C"/>
</dbReference>
<dbReference type="CDD" id="cd17928">
    <property type="entry name" value="DEXDc_SecA"/>
    <property type="match status" value="1"/>
</dbReference>
<evidence type="ECO:0000256" key="14">
    <source>
        <dbReference type="ARBA" id="ARBA00034006"/>
    </source>
</evidence>
<dbReference type="GO" id="GO:0043952">
    <property type="term" value="P:protein transport by the Sec complex"/>
    <property type="evidence" value="ECO:0007669"/>
    <property type="project" value="TreeGrafter"/>
</dbReference>
<dbReference type="InterPro" id="IPR001650">
    <property type="entry name" value="Helicase_C-like"/>
</dbReference>
<dbReference type="PANTHER" id="PTHR30612">
    <property type="entry name" value="SECA INNER MEMBRANE COMPONENT OF SEC PROTEIN SECRETION SYSTEM"/>
    <property type="match status" value="1"/>
</dbReference>
<dbReference type="SUPFAM" id="SSF52540">
    <property type="entry name" value="P-loop containing nucleoside triphosphate hydrolases"/>
    <property type="match status" value="2"/>
</dbReference>